<comment type="subcellular location">
    <subcellularLocation>
        <location evidence="1">Membrane</location>
        <topology evidence="1">Multi-pass membrane protein</topology>
    </subcellularLocation>
</comment>
<keyword evidence="9" id="KW-1185">Reference proteome</keyword>
<reference evidence="8" key="1">
    <citation type="submission" date="2023-07" db="EMBL/GenBank/DDBJ databases">
        <title>A chromosome-level genome assembly of Lolium multiflorum.</title>
        <authorList>
            <person name="Chen Y."/>
            <person name="Copetti D."/>
            <person name="Kolliker R."/>
            <person name="Studer B."/>
        </authorList>
    </citation>
    <scope>NUCLEOTIDE SEQUENCE</scope>
    <source>
        <strain evidence="8">02402/16</strain>
        <tissue evidence="8">Leaf</tissue>
    </source>
</reference>
<organism evidence="8 9">
    <name type="scientific">Lolium multiflorum</name>
    <name type="common">Italian ryegrass</name>
    <name type="synonym">Lolium perenne subsp. multiflorum</name>
    <dbReference type="NCBI Taxonomy" id="4521"/>
    <lineage>
        <taxon>Eukaryota</taxon>
        <taxon>Viridiplantae</taxon>
        <taxon>Streptophyta</taxon>
        <taxon>Embryophyta</taxon>
        <taxon>Tracheophyta</taxon>
        <taxon>Spermatophyta</taxon>
        <taxon>Magnoliopsida</taxon>
        <taxon>Liliopsida</taxon>
        <taxon>Poales</taxon>
        <taxon>Poaceae</taxon>
        <taxon>BOP clade</taxon>
        <taxon>Pooideae</taxon>
        <taxon>Poodae</taxon>
        <taxon>Poeae</taxon>
        <taxon>Poeae Chloroplast Group 2 (Poeae type)</taxon>
        <taxon>Loliodinae</taxon>
        <taxon>Loliinae</taxon>
        <taxon>Lolium</taxon>
    </lineage>
</organism>
<evidence type="ECO:0000256" key="2">
    <source>
        <dbReference type="ARBA" id="ARBA00009142"/>
    </source>
</evidence>
<evidence type="ECO:0000256" key="5">
    <source>
        <dbReference type="ARBA" id="ARBA00023136"/>
    </source>
</evidence>
<accession>A0AAD8VEX7</accession>
<dbReference type="GO" id="GO:0016567">
    <property type="term" value="P:protein ubiquitination"/>
    <property type="evidence" value="ECO:0007669"/>
    <property type="project" value="TreeGrafter"/>
</dbReference>
<feature type="transmembrane region" description="Helical" evidence="7">
    <location>
        <begin position="81"/>
        <end position="101"/>
    </location>
</feature>
<dbReference type="Pfam" id="PF01925">
    <property type="entry name" value="TauE"/>
    <property type="match status" value="1"/>
</dbReference>
<evidence type="ECO:0000313" key="8">
    <source>
        <dbReference type="EMBL" id="KAK1602688.1"/>
    </source>
</evidence>
<proteinExistence type="inferred from homology"/>
<dbReference type="PANTHER" id="PTHR14255">
    <property type="entry name" value="CEREBLON"/>
    <property type="match status" value="1"/>
</dbReference>
<feature type="transmembrane region" description="Helical" evidence="7">
    <location>
        <begin position="139"/>
        <end position="157"/>
    </location>
</feature>
<sequence length="279" mass="29716">MNSPQLLTAARAINSSTIYPWRSDAMGMESALHLQINPRTVLACVLSFLAATISSAGGVGGGSLYVPILNIVAGLSLKTSTAFSTFMVTGGTLSNVLYTLLVRGPGPDGQPLIDYDIAVVSQPCLLLGVSVGVVCNVMFPEWLITALFAAFLSFATFKTYGTGMRRWRGETAAARRVLEGAGTGAGTEEPLIIGKKGGGGHGCHWVDLVVLVTLHDLHARRRELVGRTHNTRTRGLAGHPLKRREAKGVGLPLQRMEPGPHRHPLKRMEAEGVNHPAIP</sequence>
<dbReference type="GO" id="GO:0031464">
    <property type="term" value="C:Cul4A-RING E3 ubiquitin ligase complex"/>
    <property type="evidence" value="ECO:0007669"/>
    <property type="project" value="TreeGrafter"/>
</dbReference>
<comment type="caution">
    <text evidence="8">The sequence shown here is derived from an EMBL/GenBank/DDBJ whole genome shotgun (WGS) entry which is preliminary data.</text>
</comment>
<dbReference type="InterPro" id="IPR002781">
    <property type="entry name" value="TM_pro_TauE-like"/>
</dbReference>
<comment type="similarity">
    <text evidence="2">Belongs to the 4-toluene sulfonate uptake permease (TSUP) (TC 2.A.102) family.</text>
</comment>
<dbReference type="EMBL" id="JAUUTY010000204">
    <property type="protein sequence ID" value="KAK1602688.1"/>
    <property type="molecule type" value="Genomic_DNA"/>
</dbReference>
<evidence type="ECO:0000256" key="3">
    <source>
        <dbReference type="ARBA" id="ARBA00022692"/>
    </source>
</evidence>
<name>A0AAD8VEX7_LOLMU</name>
<keyword evidence="4 7" id="KW-1133">Transmembrane helix</keyword>
<gene>
    <name evidence="8" type="ORF">QYE76_007865</name>
</gene>
<dbReference type="AlphaFoldDB" id="A0AAD8VEX7"/>
<feature type="region of interest" description="Disordered" evidence="6">
    <location>
        <begin position="226"/>
        <end position="279"/>
    </location>
</feature>
<evidence type="ECO:0000256" key="6">
    <source>
        <dbReference type="SAM" id="MobiDB-lite"/>
    </source>
</evidence>
<evidence type="ECO:0000256" key="7">
    <source>
        <dbReference type="SAM" id="Phobius"/>
    </source>
</evidence>
<keyword evidence="3 7" id="KW-0812">Transmembrane</keyword>
<evidence type="ECO:0000313" key="9">
    <source>
        <dbReference type="Proteomes" id="UP001231189"/>
    </source>
</evidence>
<evidence type="ECO:0008006" key="10">
    <source>
        <dbReference type="Google" id="ProtNLM"/>
    </source>
</evidence>
<protein>
    <recommendedName>
        <fullName evidence="10">Sulfite exporter TauE/SafE family protein</fullName>
    </recommendedName>
</protein>
<dbReference type="GO" id="GO:0016020">
    <property type="term" value="C:membrane"/>
    <property type="evidence" value="ECO:0007669"/>
    <property type="project" value="UniProtKB-SubCell"/>
</dbReference>
<evidence type="ECO:0000256" key="4">
    <source>
        <dbReference type="ARBA" id="ARBA00022989"/>
    </source>
</evidence>
<keyword evidence="5 7" id="KW-0472">Membrane</keyword>
<dbReference type="Proteomes" id="UP001231189">
    <property type="component" value="Unassembled WGS sequence"/>
</dbReference>
<evidence type="ECO:0000256" key="1">
    <source>
        <dbReference type="ARBA" id="ARBA00004141"/>
    </source>
</evidence>
<dbReference type="PANTHER" id="PTHR14255:SF35">
    <property type="entry name" value="OS01G0786700 PROTEIN"/>
    <property type="match status" value="1"/>
</dbReference>